<dbReference type="Pfam" id="PF00361">
    <property type="entry name" value="Proton_antipo_M"/>
    <property type="match status" value="1"/>
</dbReference>
<name>A0A1G6GFB3_9ACTN</name>
<dbReference type="STRING" id="1577474.GA0111570_102313"/>
<comment type="subcellular location">
    <subcellularLocation>
        <location evidence="1">Cell membrane</location>
        <topology evidence="1">Multi-pass membrane protein</topology>
    </subcellularLocation>
    <subcellularLocation>
        <location evidence="7">Membrane</location>
        <topology evidence="7">Multi-pass membrane protein</topology>
    </subcellularLocation>
</comment>
<dbReference type="EMBL" id="FMYF01000002">
    <property type="protein sequence ID" value="SDB80523.1"/>
    <property type="molecule type" value="Genomic_DNA"/>
</dbReference>
<feature type="transmembrane region" description="Helical" evidence="8">
    <location>
        <begin position="6"/>
        <end position="22"/>
    </location>
</feature>
<evidence type="ECO:0000313" key="11">
    <source>
        <dbReference type="Proteomes" id="UP000199086"/>
    </source>
</evidence>
<gene>
    <name evidence="10" type="ORF">GA0111570_102313</name>
</gene>
<evidence type="ECO:0000256" key="2">
    <source>
        <dbReference type="ARBA" id="ARBA00022475"/>
    </source>
</evidence>
<evidence type="ECO:0000256" key="8">
    <source>
        <dbReference type="SAM" id="Phobius"/>
    </source>
</evidence>
<feature type="domain" description="NADH:quinone oxidoreductase/Mrp antiporter transmembrane" evidence="9">
    <location>
        <begin position="118"/>
        <end position="410"/>
    </location>
</feature>
<dbReference type="PRINTS" id="PR01437">
    <property type="entry name" value="NUOXDRDTASE4"/>
</dbReference>
<dbReference type="GO" id="GO:0008137">
    <property type="term" value="F:NADH dehydrogenase (ubiquinone) activity"/>
    <property type="evidence" value="ECO:0007669"/>
    <property type="project" value="InterPro"/>
</dbReference>
<evidence type="ECO:0000313" key="10">
    <source>
        <dbReference type="EMBL" id="SDB80523.1"/>
    </source>
</evidence>
<dbReference type="InterPro" id="IPR052175">
    <property type="entry name" value="ComplexI-like_HydComp"/>
</dbReference>
<feature type="transmembrane region" description="Helical" evidence="8">
    <location>
        <begin position="29"/>
        <end position="48"/>
    </location>
</feature>
<dbReference type="RefSeq" id="WP_092606630.1">
    <property type="nucleotide sequence ID" value="NZ_FMYF01000002.1"/>
</dbReference>
<dbReference type="PANTHER" id="PTHR42682">
    <property type="entry name" value="HYDROGENASE-4 COMPONENT F"/>
    <property type="match status" value="1"/>
</dbReference>
<feature type="transmembrane region" description="Helical" evidence="8">
    <location>
        <begin position="453"/>
        <end position="473"/>
    </location>
</feature>
<evidence type="ECO:0000256" key="4">
    <source>
        <dbReference type="ARBA" id="ARBA00022989"/>
    </source>
</evidence>
<dbReference type="InterPro" id="IPR001750">
    <property type="entry name" value="ND/Mrp_TM"/>
</dbReference>
<keyword evidence="5" id="KW-0560">Oxidoreductase</keyword>
<reference evidence="10 11" key="1">
    <citation type="submission" date="2016-06" db="EMBL/GenBank/DDBJ databases">
        <authorList>
            <person name="Olsen C.W."/>
            <person name="Carey S."/>
            <person name="Hinshaw L."/>
            <person name="Karasin A.I."/>
        </authorList>
    </citation>
    <scope>NUCLEOTIDE SEQUENCE [LARGE SCALE GENOMIC DNA]</scope>
    <source>
        <strain evidence="10 11">LZ-22</strain>
    </source>
</reference>
<evidence type="ECO:0000256" key="6">
    <source>
        <dbReference type="ARBA" id="ARBA00023136"/>
    </source>
</evidence>
<feature type="transmembrane region" description="Helical" evidence="8">
    <location>
        <begin position="154"/>
        <end position="175"/>
    </location>
</feature>
<protein>
    <submittedName>
        <fullName evidence="10">Hydrogenase-4 component F</fullName>
    </submittedName>
</protein>
<evidence type="ECO:0000259" key="9">
    <source>
        <dbReference type="Pfam" id="PF00361"/>
    </source>
</evidence>
<dbReference type="AlphaFoldDB" id="A0A1G6GFB3"/>
<evidence type="ECO:0000256" key="5">
    <source>
        <dbReference type="ARBA" id="ARBA00023002"/>
    </source>
</evidence>
<feature type="transmembrane region" description="Helical" evidence="8">
    <location>
        <begin position="267"/>
        <end position="288"/>
    </location>
</feature>
<keyword evidence="3 7" id="KW-0812">Transmembrane</keyword>
<evidence type="ECO:0000256" key="1">
    <source>
        <dbReference type="ARBA" id="ARBA00004651"/>
    </source>
</evidence>
<feature type="transmembrane region" description="Helical" evidence="8">
    <location>
        <begin position="401"/>
        <end position="420"/>
    </location>
</feature>
<keyword evidence="2" id="KW-1003">Cell membrane</keyword>
<evidence type="ECO:0000256" key="3">
    <source>
        <dbReference type="ARBA" id="ARBA00022692"/>
    </source>
</evidence>
<feature type="transmembrane region" description="Helical" evidence="8">
    <location>
        <begin position="234"/>
        <end position="255"/>
    </location>
</feature>
<dbReference type="PANTHER" id="PTHR42682:SF5">
    <property type="entry name" value="HYDROGENASE-4 COMPONENT F"/>
    <property type="match status" value="1"/>
</dbReference>
<dbReference type="GO" id="GO:0005886">
    <property type="term" value="C:plasma membrane"/>
    <property type="evidence" value="ECO:0007669"/>
    <property type="project" value="UniProtKB-SubCell"/>
</dbReference>
<sequence>MAALIWIALALPLLLAALSFLLRRHSWTLWLPVAAAATLLVVGVALVVAVHLGGPLSTGAGLLRVDALSAWMLSVVGAVAVIALWAGIPHRADRQRSIGLFATLLALFLTAMALAVVADNLGLLWVAIELTTITTAFLVGYRGGRGALEAAWKYVVLGSVGIAIAFLGIVLLYAASRGTGEPSLSWLGLLESAARLDPALTRAAGALTVLGFATKVGLAPMHSWLPDAQSQAPAPVSGLMSGVLEAVALYAILRVQAITDAAIGPELVRGMLVTAGLLSLGVAAAMSLTQKDYRRLLAYSSMEHMGLLALGVAAGGPLALAAVLLHMLGHGLAKSTMFVLAGRVLGTVGGHRISDVRNLLRRRPDLGAPFLLGAAALLGFPPFVTFFTEVAILVAGFGRGLGWQMALAGVLLLAMFAGFARHVLAMTVGSDPDPVTPDPEALMPDRPTVFRQVPVVIALGLSAVLAFAAWPLVGVLTDAVAALGGTR</sequence>
<accession>A0A1G6GFB3</accession>
<dbReference type="InterPro" id="IPR003918">
    <property type="entry name" value="NADH_UbQ_OxRdtase"/>
</dbReference>
<feature type="transmembrane region" description="Helical" evidence="8">
    <location>
        <begin position="308"/>
        <end position="328"/>
    </location>
</feature>
<feature type="transmembrane region" description="Helical" evidence="8">
    <location>
        <begin position="98"/>
        <end position="117"/>
    </location>
</feature>
<feature type="transmembrane region" description="Helical" evidence="8">
    <location>
        <begin position="370"/>
        <end position="395"/>
    </location>
</feature>
<feature type="transmembrane region" description="Helical" evidence="8">
    <location>
        <begin position="68"/>
        <end position="86"/>
    </location>
</feature>
<dbReference type="GO" id="GO:0042773">
    <property type="term" value="P:ATP synthesis coupled electron transport"/>
    <property type="evidence" value="ECO:0007669"/>
    <property type="project" value="InterPro"/>
</dbReference>
<keyword evidence="11" id="KW-1185">Reference proteome</keyword>
<proteinExistence type="predicted"/>
<organism evidence="10 11">
    <name type="scientific">Raineyella antarctica</name>
    <dbReference type="NCBI Taxonomy" id="1577474"/>
    <lineage>
        <taxon>Bacteria</taxon>
        <taxon>Bacillati</taxon>
        <taxon>Actinomycetota</taxon>
        <taxon>Actinomycetes</taxon>
        <taxon>Propionibacteriales</taxon>
        <taxon>Propionibacteriaceae</taxon>
        <taxon>Raineyella</taxon>
    </lineage>
</organism>
<dbReference type="GO" id="GO:0016491">
    <property type="term" value="F:oxidoreductase activity"/>
    <property type="evidence" value="ECO:0007669"/>
    <property type="project" value="UniProtKB-KW"/>
</dbReference>
<dbReference type="OrthoDB" id="9768329at2"/>
<keyword evidence="4 8" id="KW-1133">Transmembrane helix</keyword>
<evidence type="ECO:0000256" key="7">
    <source>
        <dbReference type="RuleBase" id="RU000320"/>
    </source>
</evidence>
<dbReference type="Proteomes" id="UP000199086">
    <property type="component" value="Unassembled WGS sequence"/>
</dbReference>
<feature type="transmembrane region" description="Helical" evidence="8">
    <location>
        <begin position="123"/>
        <end position="142"/>
    </location>
</feature>
<keyword evidence="6 8" id="KW-0472">Membrane</keyword>